<feature type="transmembrane region" description="Helical" evidence="1">
    <location>
        <begin position="67"/>
        <end position="89"/>
    </location>
</feature>
<dbReference type="Proteomes" id="UP000820977">
    <property type="component" value="Unassembled WGS sequence"/>
</dbReference>
<reference evidence="2 3" key="1">
    <citation type="submission" date="2020-05" db="EMBL/GenBank/DDBJ databases">
        <title>Distinct polysaccharide utilization as determinants for interspecies competition between intestinal Prevotella spp.</title>
        <authorList>
            <person name="Galvez E.J.C."/>
            <person name="Iljazovic A."/>
            <person name="Strowig T."/>
        </authorList>
    </citation>
    <scope>NUCLEOTIDE SEQUENCE [LARGE SCALE GENOMIC DNA]</scope>
    <source>
        <strain evidence="2 3">PCHR</strain>
    </source>
</reference>
<proteinExistence type="predicted"/>
<feature type="transmembrane region" description="Helical" evidence="1">
    <location>
        <begin position="25"/>
        <end position="46"/>
    </location>
</feature>
<gene>
    <name evidence="2" type="ORF">HPS54_11870</name>
</gene>
<dbReference type="EMBL" id="JABKKJ010000032">
    <property type="protein sequence ID" value="NPE26195.1"/>
    <property type="molecule type" value="Genomic_DNA"/>
</dbReference>
<accession>A0ABX2B882</accession>
<name>A0ABX2B882_9BACT</name>
<keyword evidence="1" id="KW-0472">Membrane</keyword>
<keyword evidence="1" id="KW-0812">Transmembrane</keyword>
<comment type="caution">
    <text evidence="2">The sequence shown here is derived from an EMBL/GenBank/DDBJ whole genome shotgun (WGS) entry which is preliminary data.</text>
</comment>
<keyword evidence="3" id="KW-1185">Reference proteome</keyword>
<organism evidence="2 3">
    <name type="scientific">Xylanibacter caecicola</name>
    <dbReference type="NCBI Taxonomy" id="2736294"/>
    <lineage>
        <taxon>Bacteria</taxon>
        <taxon>Pseudomonadati</taxon>
        <taxon>Bacteroidota</taxon>
        <taxon>Bacteroidia</taxon>
        <taxon>Bacteroidales</taxon>
        <taxon>Prevotellaceae</taxon>
        <taxon>Xylanibacter</taxon>
    </lineage>
</organism>
<keyword evidence="1" id="KW-1133">Transmembrane helix</keyword>
<evidence type="ECO:0000256" key="1">
    <source>
        <dbReference type="SAM" id="Phobius"/>
    </source>
</evidence>
<protein>
    <submittedName>
        <fullName evidence="2">DUF805 domain-containing protein</fullName>
    </submittedName>
</protein>
<evidence type="ECO:0000313" key="2">
    <source>
        <dbReference type="EMBL" id="NPE26195.1"/>
    </source>
</evidence>
<sequence length="107" mass="12341">MVFFFFLATIPLTIRRLHDTGRSAWWVGIGIILKVSFVISLIFDIITTGINFPGFIGNIFETTTIFFAKYTVWSLIIFIYQIVLLVLVVSTGKCKINDLFEEFFFRG</sequence>
<evidence type="ECO:0000313" key="3">
    <source>
        <dbReference type="Proteomes" id="UP000820977"/>
    </source>
</evidence>